<dbReference type="EMBL" id="NRJH01000003">
    <property type="protein sequence ID" value="RIY34080.1"/>
    <property type="molecule type" value="Genomic_DNA"/>
</dbReference>
<evidence type="ECO:0000256" key="3">
    <source>
        <dbReference type="ARBA" id="ARBA00022603"/>
    </source>
</evidence>
<evidence type="ECO:0000256" key="6">
    <source>
        <dbReference type="ARBA" id="ARBA00047942"/>
    </source>
</evidence>
<keyword evidence="4 7" id="KW-0808">Transferase</keyword>
<dbReference type="Proteomes" id="UP000266258">
    <property type="component" value="Unassembled WGS sequence"/>
</dbReference>
<dbReference type="NCBIfam" id="TIGR00571">
    <property type="entry name" value="dam"/>
    <property type="match status" value="1"/>
</dbReference>
<protein>
    <recommendedName>
        <fullName evidence="2 7">Site-specific DNA-methyltransferase (adenine-specific)</fullName>
        <ecNumber evidence="2 7">2.1.1.72</ecNumber>
    </recommendedName>
</protein>
<dbReference type="GO" id="GO:0006298">
    <property type="term" value="P:mismatch repair"/>
    <property type="evidence" value="ECO:0007669"/>
    <property type="project" value="TreeGrafter"/>
</dbReference>
<dbReference type="InterPro" id="IPR023095">
    <property type="entry name" value="Ade_MeTrfase_dom_2"/>
</dbReference>
<dbReference type="InterPro" id="IPR012263">
    <property type="entry name" value="M_m6A_EcoRV"/>
</dbReference>
<comment type="caution">
    <text evidence="8">The sequence shown here is derived from an EMBL/GenBank/DDBJ whole genome shotgun (WGS) entry which is preliminary data.</text>
</comment>
<evidence type="ECO:0000256" key="1">
    <source>
        <dbReference type="ARBA" id="ARBA00006594"/>
    </source>
</evidence>
<dbReference type="PIRSF" id="PIRSF000398">
    <property type="entry name" value="M_m6A_EcoRV"/>
    <property type="match status" value="1"/>
</dbReference>
<proteinExistence type="inferred from homology"/>
<keyword evidence="5 7" id="KW-0949">S-adenosyl-L-methionine</keyword>
<evidence type="ECO:0000313" key="8">
    <source>
        <dbReference type="EMBL" id="RIY34080.1"/>
    </source>
</evidence>
<evidence type="ECO:0000313" key="9">
    <source>
        <dbReference type="Proteomes" id="UP000266258"/>
    </source>
</evidence>
<dbReference type="GO" id="GO:0009007">
    <property type="term" value="F:site-specific DNA-methyltransferase (adenine-specific) activity"/>
    <property type="evidence" value="ECO:0007669"/>
    <property type="project" value="UniProtKB-UniRule"/>
</dbReference>
<dbReference type="SUPFAM" id="SSF53335">
    <property type="entry name" value="S-adenosyl-L-methionine-dependent methyltransferases"/>
    <property type="match status" value="1"/>
</dbReference>
<dbReference type="Gene3D" id="1.10.1020.10">
    <property type="entry name" value="Adenine-specific Methyltransferase, Domain 2"/>
    <property type="match status" value="1"/>
</dbReference>
<dbReference type="EC" id="2.1.1.72" evidence="2 7"/>
<evidence type="ECO:0000256" key="2">
    <source>
        <dbReference type="ARBA" id="ARBA00011900"/>
    </source>
</evidence>
<dbReference type="InterPro" id="IPR012327">
    <property type="entry name" value="MeTrfase_D12"/>
</dbReference>
<comment type="similarity">
    <text evidence="1 7">Belongs to the N(4)/N(6)-methyltransferase family.</text>
</comment>
<organism evidence="8 9">
    <name type="scientific">Psittacicella melopsittaci</name>
    <dbReference type="NCBI Taxonomy" id="2028576"/>
    <lineage>
        <taxon>Bacteria</taxon>
        <taxon>Pseudomonadati</taxon>
        <taxon>Pseudomonadota</taxon>
        <taxon>Gammaproteobacteria</taxon>
        <taxon>Pasteurellales</taxon>
        <taxon>Psittacicellaceae</taxon>
        <taxon>Psittacicella</taxon>
    </lineage>
</organism>
<keyword evidence="3 7" id="KW-0489">Methyltransferase</keyword>
<dbReference type="PROSITE" id="PS00092">
    <property type="entry name" value="N6_MTASE"/>
    <property type="match status" value="1"/>
</dbReference>
<accession>A0A3A1YA45</accession>
<evidence type="ECO:0000256" key="5">
    <source>
        <dbReference type="ARBA" id="ARBA00022691"/>
    </source>
</evidence>
<evidence type="ECO:0000256" key="4">
    <source>
        <dbReference type="ARBA" id="ARBA00022679"/>
    </source>
</evidence>
<dbReference type="Pfam" id="PF02086">
    <property type="entry name" value="MethyltransfD12"/>
    <property type="match status" value="1"/>
</dbReference>
<dbReference type="PANTHER" id="PTHR30481:SF3">
    <property type="entry name" value="DNA ADENINE METHYLASE"/>
    <property type="match status" value="1"/>
</dbReference>
<dbReference type="Gene3D" id="3.40.50.150">
    <property type="entry name" value="Vaccinia Virus protein VP39"/>
    <property type="match status" value="1"/>
</dbReference>
<dbReference type="GO" id="GO:1904047">
    <property type="term" value="F:S-adenosyl-L-methionine binding"/>
    <property type="evidence" value="ECO:0007669"/>
    <property type="project" value="TreeGrafter"/>
</dbReference>
<reference evidence="8 9" key="1">
    <citation type="submission" date="2017-08" db="EMBL/GenBank/DDBJ databases">
        <title>Reclassification of Bisgaard taxon 37 and 44.</title>
        <authorList>
            <person name="Christensen H."/>
        </authorList>
    </citation>
    <scope>NUCLEOTIDE SEQUENCE [LARGE SCALE GENOMIC DNA]</scope>
    <source>
        <strain evidence="8 9">B96_4</strain>
    </source>
</reference>
<keyword evidence="9" id="KW-1185">Reference proteome</keyword>
<name>A0A3A1YA45_9GAMM</name>
<dbReference type="GO" id="GO:0032259">
    <property type="term" value="P:methylation"/>
    <property type="evidence" value="ECO:0007669"/>
    <property type="project" value="UniProtKB-KW"/>
</dbReference>
<dbReference type="AlphaFoldDB" id="A0A3A1YA45"/>
<sequence>MASPINYSGGKYKLLKQILPLFPKQIRHFYDVFAGGANVAVNVDAEQTIICDREQEVMKLFAYMQEHDLETMLKQIEELIATYELSNTKEKGYDFYQANSSAGLKEVNQQAYLQLRADYNQGKFKTDPELVFYVLLVYAFNNQIRFNAKGLFNMPPGKRDFNVQMEKKFKLFKQALDNKQLHIKCQDGIALLEQIDNPQDFVYLDPPYLISTASYNEGQGWTLDNELALLEALDELNARGVKFALSNVLAHKGKENTHLQQWAQKYKIHYLEHHYNNSNYQSQAGKHQTIEVLITNY</sequence>
<dbReference type="GO" id="GO:0009307">
    <property type="term" value="P:DNA restriction-modification system"/>
    <property type="evidence" value="ECO:0007669"/>
    <property type="project" value="InterPro"/>
</dbReference>
<dbReference type="GO" id="GO:0043565">
    <property type="term" value="F:sequence-specific DNA binding"/>
    <property type="evidence" value="ECO:0007669"/>
    <property type="project" value="TreeGrafter"/>
</dbReference>
<evidence type="ECO:0000256" key="7">
    <source>
        <dbReference type="RuleBase" id="RU361257"/>
    </source>
</evidence>
<dbReference type="InterPro" id="IPR002052">
    <property type="entry name" value="DNA_methylase_N6_adenine_CS"/>
</dbReference>
<dbReference type="PANTHER" id="PTHR30481">
    <property type="entry name" value="DNA ADENINE METHYLASE"/>
    <property type="match status" value="1"/>
</dbReference>
<dbReference type="OrthoDB" id="9805629at2"/>
<gene>
    <name evidence="8" type="ORF">CJP74_00220</name>
</gene>
<comment type="catalytic activity">
    <reaction evidence="6 7">
        <text>a 2'-deoxyadenosine in DNA + S-adenosyl-L-methionine = an N(6)-methyl-2'-deoxyadenosine in DNA + S-adenosyl-L-homocysteine + H(+)</text>
        <dbReference type="Rhea" id="RHEA:15197"/>
        <dbReference type="Rhea" id="RHEA-COMP:12418"/>
        <dbReference type="Rhea" id="RHEA-COMP:12419"/>
        <dbReference type="ChEBI" id="CHEBI:15378"/>
        <dbReference type="ChEBI" id="CHEBI:57856"/>
        <dbReference type="ChEBI" id="CHEBI:59789"/>
        <dbReference type="ChEBI" id="CHEBI:90615"/>
        <dbReference type="ChEBI" id="CHEBI:90616"/>
        <dbReference type="EC" id="2.1.1.72"/>
    </reaction>
</comment>
<dbReference type="InterPro" id="IPR029063">
    <property type="entry name" value="SAM-dependent_MTases_sf"/>
</dbReference>
<dbReference type="PRINTS" id="PR00505">
    <property type="entry name" value="D12N6MTFRASE"/>
</dbReference>